<accession>T1GIG6</accession>
<dbReference type="EMBL" id="CAQQ02199563">
    <property type="status" value="NOT_ANNOTATED_CDS"/>
    <property type="molecule type" value="Genomic_DNA"/>
</dbReference>
<dbReference type="AlphaFoldDB" id="T1GIG6"/>
<reference evidence="2" key="2">
    <citation type="submission" date="2015-06" db="UniProtKB">
        <authorList>
            <consortium name="EnsemblMetazoa"/>
        </authorList>
    </citation>
    <scope>IDENTIFICATION</scope>
</reference>
<organism evidence="2 3">
    <name type="scientific">Megaselia scalaris</name>
    <name type="common">Humpbacked fly</name>
    <name type="synonym">Phora scalaris</name>
    <dbReference type="NCBI Taxonomy" id="36166"/>
    <lineage>
        <taxon>Eukaryota</taxon>
        <taxon>Metazoa</taxon>
        <taxon>Ecdysozoa</taxon>
        <taxon>Arthropoda</taxon>
        <taxon>Hexapoda</taxon>
        <taxon>Insecta</taxon>
        <taxon>Pterygota</taxon>
        <taxon>Neoptera</taxon>
        <taxon>Endopterygota</taxon>
        <taxon>Diptera</taxon>
        <taxon>Brachycera</taxon>
        <taxon>Muscomorpha</taxon>
        <taxon>Platypezoidea</taxon>
        <taxon>Phoridae</taxon>
        <taxon>Megaseliini</taxon>
        <taxon>Megaselia</taxon>
    </lineage>
</organism>
<reference evidence="3" key="1">
    <citation type="submission" date="2013-02" db="EMBL/GenBank/DDBJ databases">
        <authorList>
            <person name="Hughes D."/>
        </authorList>
    </citation>
    <scope>NUCLEOTIDE SEQUENCE</scope>
    <source>
        <strain>Durham</strain>
        <strain evidence="3">NC isolate 2 -- Noor lab</strain>
    </source>
</reference>
<dbReference type="EnsemblMetazoa" id="MESCA003244-RA">
    <property type="protein sequence ID" value="MESCA003244-PA"/>
    <property type="gene ID" value="MESCA003244"/>
</dbReference>
<protein>
    <submittedName>
        <fullName evidence="2">Uncharacterized protein</fullName>
    </submittedName>
</protein>
<feature type="compositionally biased region" description="Low complexity" evidence="1">
    <location>
        <begin position="53"/>
        <end position="67"/>
    </location>
</feature>
<name>T1GIG6_MEGSC</name>
<keyword evidence="3" id="KW-1185">Reference proteome</keyword>
<sequence length="144" mass="15188">MSSTDERSVNAIQNLVSDKINAFARFLNSLAAIKRSYGTIQINKSINVGGAVSSSSSSSGSSSSSSSEAAVQVLHRQVNTSFNNGNSIGSGSSSTSSGATSTSAAVAATANVEDNEIRNDGNVTPRRYYRKVPVNQYYYIPRHQ</sequence>
<dbReference type="Proteomes" id="UP000015102">
    <property type="component" value="Unassembled WGS sequence"/>
</dbReference>
<proteinExistence type="predicted"/>
<evidence type="ECO:0000256" key="1">
    <source>
        <dbReference type="SAM" id="MobiDB-lite"/>
    </source>
</evidence>
<feature type="region of interest" description="Disordered" evidence="1">
    <location>
        <begin position="49"/>
        <end position="124"/>
    </location>
</feature>
<evidence type="ECO:0000313" key="2">
    <source>
        <dbReference type="EnsemblMetazoa" id="MESCA003244-PA"/>
    </source>
</evidence>
<feature type="compositionally biased region" description="Low complexity" evidence="1">
    <location>
        <begin position="79"/>
        <end position="111"/>
    </location>
</feature>
<evidence type="ECO:0000313" key="3">
    <source>
        <dbReference type="Proteomes" id="UP000015102"/>
    </source>
</evidence>
<dbReference type="HOGENOM" id="CLU_1798660_0_0_1"/>